<dbReference type="Pfam" id="PF00443">
    <property type="entry name" value="UCH"/>
    <property type="match status" value="1"/>
</dbReference>
<dbReference type="PANTHER" id="PTHR24006:SF722">
    <property type="entry name" value="UBIQUITIN CARBOXYL-TERMINAL HYDROLASE 48"/>
    <property type="match status" value="1"/>
</dbReference>
<dbReference type="EC" id="3.4.19.12" evidence="4"/>
<feature type="region of interest" description="Disordered" evidence="10">
    <location>
        <begin position="474"/>
        <end position="503"/>
    </location>
</feature>
<feature type="compositionally biased region" description="Basic and acidic residues" evidence="10">
    <location>
        <begin position="745"/>
        <end position="754"/>
    </location>
</feature>
<dbReference type="PANTHER" id="PTHR24006">
    <property type="entry name" value="UBIQUITIN CARBOXYL-TERMINAL HYDROLASE"/>
    <property type="match status" value="1"/>
</dbReference>
<evidence type="ECO:0000256" key="4">
    <source>
        <dbReference type="ARBA" id="ARBA00012759"/>
    </source>
</evidence>
<keyword evidence="6" id="KW-0833">Ubl conjugation pathway</keyword>
<evidence type="ECO:0000256" key="10">
    <source>
        <dbReference type="SAM" id="MobiDB-lite"/>
    </source>
</evidence>
<feature type="compositionally biased region" description="Low complexity" evidence="10">
    <location>
        <begin position="712"/>
        <end position="728"/>
    </location>
</feature>
<feature type="region of interest" description="Disordered" evidence="10">
    <location>
        <begin position="708"/>
        <end position="780"/>
    </location>
</feature>
<evidence type="ECO:0000256" key="9">
    <source>
        <dbReference type="ARBA" id="ARBA00023242"/>
    </source>
</evidence>
<evidence type="ECO:0000256" key="6">
    <source>
        <dbReference type="ARBA" id="ARBA00022786"/>
    </source>
</evidence>
<dbReference type="GO" id="GO:0005634">
    <property type="term" value="C:nucleus"/>
    <property type="evidence" value="ECO:0007669"/>
    <property type="project" value="UniProtKB-SubCell"/>
</dbReference>
<dbReference type="GO" id="GO:0006508">
    <property type="term" value="P:proteolysis"/>
    <property type="evidence" value="ECO:0007669"/>
    <property type="project" value="UniProtKB-KW"/>
</dbReference>
<dbReference type="GO" id="GO:0016579">
    <property type="term" value="P:protein deubiquitination"/>
    <property type="evidence" value="ECO:0007669"/>
    <property type="project" value="InterPro"/>
</dbReference>
<dbReference type="OrthoDB" id="289038at2759"/>
<keyword evidence="9" id="KW-0539">Nucleus</keyword>
<keyword evidence="7 11" id="KW-0378">Hydrolase</keyword>
<feature type="compositionally biased region" description="Basic and acidic residues" evidence="10">
    <location>
        <begin position="163"/>
        <end position="181"/>
    </location>
</feature>
<evidence type="ECO:0000313" key="11">
    <source>
        <dbReference type="EMBL" id="CAB3992846.1"/>
    </source>
</evidence>
<dbReference type="InterPro" id="IPR035927">
    <property type="entry name" value="DUSP-like_sf"/>
</dbReference>
<dbReference type="InterPro" id="IPR050164">
    <property type="entry name" value="Peptidase_C19"/>
</dbReference>
<dbReference type="InterPro" id="IPR018200">
    <property type="entry name" value="USP_CS"/>
</dbReference>
<dbReference type="InterPro" id="IPR038765">
    <property type="entry name" value="Papain-like_cys_pep_sf"/>
</dbReference>
<keyword evidence="5" id="KW-0645">Protease</keyword>
<keyword evidence="8" id="KW-0788">Thiol protease</keyword>
<evidence type="ECO:0000256" key="3">
    <source>
        <dbReference type="ARBA" id="ARBA00009085"/>
    </source>
</evidence>
<dbReference type="Gene3D" id="3.90.70.10">
    <property type="entry name" value="Cysteine proteinases"/>
    <property type="match status" value="1"/>
</dbReference>
<dbReference type="Proteomes" id="UP001152795">
    <property type="component" value="Unassembled WGS sequence"/>
</dbReference>
<dbReference type="EMBL" id="CACRXK020002135">
    <property type="protein sequence ID" value="CAB3992846.1"/>
    <property type="molecule type" value="Genomic_DNA"/>
</dbReference>
<comment type="catalytic activity">
    <reaction evidence="1">
        <text>Thiol-dependent hydrolysis of ester, thioester, amide, peptide and isopeptide bonds formed by the C-terminal Gly of ubiquitin (a 76-residue protein attached to proteins as an intracellular targeting signal).</text>
        <dbReference type="EC" id="3.4.19.12"/>
    </reaction>
</comment>
<feature type="non-terminal residue" evidence="11">
    <location>
        <position position="836"/>
    </location>
</feature>
<dbReference type="InterPro" id="IPR001394">
    <property type="entry name" value="Peptidase_C19_UCH"/>
</dbReference>
<evidence type="ECO:0000313" key="12">
    <source>
        <dbReference type="Proteomes" id="UP001152795"/>
    </source>
</evidence>
<comment type="caution">
    <text evidence="11">The sequence shown here is derived from an EMBL/GenBank/DDBJ whole genome shotgun (WGS) entry which is preliminary data.</text>
</comment>
<evidence type="ECO:0000256" key="1">
    <source>
        <dbReference type="ARBA" id="ARBA00000707"/>
    </source>
</evidence>
<dbReference type="SUPFAM" id="SSF54001">
    <property type="entry name" value="Cysteine proteinases"/>
    <property type="match status" value="1"/>
</dbReference>
<name>A0A6S7GSV2_PARCT</name>
<dbReference type="AlphaFoldDB" id="A0A6S7GSV2"/>
<feature type="compositionally biased region" description="Low complexity" evidence="10">
    <location>
        <begin position="182"/>
        <end position="191"/>
    </location>
</feature>
<proteinExistence type="inferred from homology"/>
<dbReference type="PROSITE" id="PS50235">
    <property type="entry name" value="USP_3"/>
    <property type="match status" value="1"/>
</dbReference>
<evidence type="ECO:0000256" key="2">
    <source>
        <dbReference type="ARBA" id="ARBA00004123"/>
    </source>
</evidence>
<comment type="subcellular location">
    <subcellularLocation>
        <location evidence="2">Nucleus</location>
    </subcellularLocation>
</comment>
<dbReference type="InterPro" id="IPR028889">
    <property type="entry name" value="USP"/>
</dbReference>
<dbReference type="InterPro" id="IPR033841">
    <property type="entry name" value="Pep_USP48"/>
</dbReference>
<comment type="similarity">
    <text evidence="3">Belongs to the peptidase C19 family.</text>
</comment>
<organism evidence="11 12">
    <name type="scientific">Paramuricea clavata</name>
    <name type="common">Red gorgonian</name>
    <name type="synonym">Violescent sea-whip</name>
    <dbReference type="NCBI Taxonomy" id="317549"/>
    <lineage>
        <taxon>Eukaryota</taxon>
        <taxon>Metazoa</taxon>
        <taxon>Cnidaria</taxon>
        <taxon>Anthozoa</taxon>
        <taxon>Octocorallia</taxon>
        <taxon>Malacalcyonacea</taxon>
        <taxon>Plexauridae</taxon>
        <taxon>Paramuricea</taxon>
    </lineage>
</organism>
<dbReference type="Pfam" id="PF06337">
    <property type="entry name" value="DUSP"/>
    <property type="match status" value="1"/>
</dbReference>
<dbReference type="GO" id="GO:0004843">
    <property type="term" value="F:cysteine-type deubiquitinase activity"/>
    <property type="evidence" value="ECO:0007669"/>
    <property type="project" value="UniProtKB-EC"/>
</dbReference>
<dbReference type="SUPFAM" id="SSF143791">
    <property type="entry name" value="DUSP-like"/>
    <property type="match status" value="1"/>
</dbReference>
<evidence type="ECO:0000256" key="8">
    <source>
        <dbReference type="ARBA" id="ARBA00022807"/>
    </source>
</evidence>
<sequence length="836" mass="95230">MAASKSKTRRSEKDAWEWIDSVDCTAITREHLEKAYRINTTCGEKGNHRKNCKFNPNCLAVLGEKFWMKELKDDIWCDNVEDPDEQKREEGSFVGLKNLGATCYVNTLVQVWFHNEEFRSALYSWVPLDGEPPSPEKDLPHENMEIEQDQCQLSHLGVTVNDKDDCTEQSESKENNEKQESEQSVSQSCDQSDLDSEKISVSKPENEKHENTESKKSLIVCPPIPLCKPWADSKEPKSFCRHLQLLLAQLQYTSRRFVDPAPFVGSLGLDIEQQQDAQEFSKLFMSLLEDTLSQQPNPVIKNIVQQQFGGSYVYITRCSKCGKQSQRSSTFYELDLNIQGNTNLSQCIKEFLKEEDLHGDNQYHCSFCMSKQDATRYIKLQELPPVLNLQLLRFVFDRKSGCKKKLNTTIWFPEVLNMKEYVDANMEGCVYDLTAVLIHRGLSAYSGHYVAHIKDKKSGVWYRFNDETTEKMKGKSLNLESEEDLHEAVNGGTAAKRPKLSKGSSSKDAYMLVYRQRGEEKQAVAQEPPPTIQMLVAEDNSRMDEWTKKVQRIRDKMASVGRQRQTEVQKTLEILPVAEGDESYDWIATDWLRNWLAVERKEAAPIDNSSLVCQHGKLHPDKVLCAKRISTKAASFLYKRYGGTPRLESDSFCLECVKERCRSLQFSSHLAEDQKFFVKALKVSCEKTGFLVSKKSLQKWKVLAQNVQKQLSPNGSSSPSDESTSTSRTPEESAKRTTTNSDTSDETKPTRGDESPEVVDMDTDGKRGTSGSEVGSVGIDDKEELKFNEDLLCEHGCLSTSTVSRLVTDEVWKRLRFYFPEAPEFSWRETACPVCN</sequence>
<accession>A0A6S7GSV2</accession>
<feature type="compositionally biased region" description="Basic and acidic residues" evidence="10">
    <location>
        <begin position="195"/>
        <end position="214"/>
    </location>
</feature>
<dbReference type="CDD" id="cd02668">
    <property type="entry name" value="Peptidase_C19L"/>
    <property type="match status" value="1"/>
</dbReference>
<keyword evidence="12" id="KW-1185">Reference proteome</keyword>
<gene>
    <name evidence="11" type="ORF">PACLA_8A035259</name>
</gene>
<dbReference type="InterPro" id="IPR006615">
    <property type="entry name" value="Pept_C19_DUSP"/>
</dbReference>
<evidence type="ECO:0000256" key="7">
    <source>
        <dbReference type="ARBA" id="ARBA00022801"/>
    </source>
</evidence>
<dbReference type="PROSITE" id="PS51283">
    <property type="entry name" value="DUSP"/>
    <property type="match status" value="1"/>
</dbReference>
<dbReference type="PROSITE" id="PS00973">
    <property type="entry name" value="USP_2"/>
    <property type="match status" value="1"/>
</dbReference>
<dbReference type="GO" id="GO:0005829">
    <property type="term" value="C:cytosol"/>
    <property type="evidence" value="ECO:0007669"/>
    <property type="project" value="TreeGrafter"/>
</dbReference>
<evidence type="ECO:0000256" key="5">
    <source>
        <dbReference type="ARBA" id="ARBA00022670"/>
    </source>
</evidence>
<reference evidence="11" key="1">
    <citation type="submission" date="2020-04" db="EMBL/GenBank/DDBJ databases">
        <authorList>
            <person name="Alioto T."/>
            <person name="Alioto T."/>
            <person name="Gomez Garrido J."/>
        </authorList>
    </citation>
    <scope>NUCLEOTIDE SEQUENCE</scope>
    <source>
        <strain evidence="11">A484AB</strain>
    </source>
</reference>
<feature type="region of interest" description="Disordered" evidence="10">
    <location>
        <begin position="163"/>
        <end position="214"/>
    </location>
</feature>
<protein>
    <recommendedName>
        <fullName evidence="4">ubiquitinyl hydrolase 1</fullName>
        <ecNumber evidence="4">3.4.19.12</ecNumber>
    </recommendedName>
</protein>